<dbReference type="AlphaFoldDB" id="A0A1T0A3D8"/>
<dbReference type="NCBIfam" id="NF003714">
    <property type="entry name" value="PRK05326.1-1"/>
    <property type="match status" value="1"/>
</dbReference>
<keyword evidence="5 9" id="KW-0812">Transmembrane</keyword>
<dbReference type="OrthoDB" id="9810759at2"/>
<keyword evidence="8 9" id="KW-0472">Membrane</keyword>
<feature type="transmembrane region" description="Helical" evidence="9">
    <location>
        <begin position="221"/>
        <end position="238"/>
    </location>
</feature>
<keyword evidence="7" id="KW-0406">Ion transport</keyword>
<dbReference type="SUPFAM" id="SSF116726">
    <property type="entry name" value="TrkA C-terminal domain-like"/>
    <property type="match status" value="1"/>
</dbReference>
<feature type="transmembrane region" description="Helical" evidence="9">
    <location>
        <begin position="334"/>
        <end position="356"/>
    </location>
</feature>
<feature type="transmembrane region" description="Helical" evidence="9">
    <location>
        <begin position="187"/>
        <end position="209"/>
    </location>
</feature>
<dbReference type="GO" id="GO:0005886">
    <property type="term" value="C:plasma membrane"/>
    <property type="evidence" value="ECO:0007669"/>
    <property type="project" value="UniProtKB-SubCell"/>
</dbReference>
<feature type="transmembrane region" description="Helical" evidence="9">
    <location>
        <begin position="6"/>
        <end position="25"/>
    </location>
</feature>
<keyword evidence="6 9" id="KW-1133">Transmembrane helix</keyword>
<dbReference type="EMBL" id="MUXU01000034">
    <property type="protein sequence ID" value="OOR90069.1"/>
    <property type="molecule type" value="Genomic_DNA"/>
</dbReference>
<gene>
    <name evidence="11" type="ORF">B0181_05300</name>
    <name evidence="12" type="ORF">NCTC10293_02275</name>
</gene>
<dbReference type="NCBIfam" id="NF003716">
    <property type="entry name" value="PRK05326.1-3"/>
    <property type="match status" value="1"/>
</dbReference>
<evidence type="ECO:0000256" key="4">
    <source>
        <dbReference type="ARBA" id="ARBA00022475"/>
    </source>
</evidence>
<name>A0A1T0A3D8_9GAMM</name>
<keyword evidence="13" id="KW-1185">Reference proteome</keyword>
<feature type="transmembrane region" description="Helical" evidence="9">
    <location>
        <begin position="90"/>
        <end position="113"/>
    </location>
</feature>
<dbReference type="GO" id="GO:0006813">
    <property type="term" value="P:potassium ion transport"/>
    <property type="evidence" value="ECO:0007669"/>
    <property type="project" value="InterPro"/>
</dbReference>
<dbReference type="Gene3D" id="3.30.70.1450">
    <property type="entry name" value="Regulator of K+ conductance, C-terminal domain"/>
    <property type="match status" value="1"/>
</dbReference>
<feature type="transmembrane region" description="Helical" evidence="9">
    <location>
        <begin position="119"/>
        <end position="139"/>
    </location>
</feature>
<dbReference type="RefSeq" id="WP_078276468.1">
    <property type="nucleotide sequence ID" value="NZ_MUXU01000034.1"/>
</dbReference>
<evidence type="ECO:0000256" key="6">
    <source>
        <dbReference type="ARBA" id="ARBA00022989"/>
    </source>
</evidence>
<dbReference type="GO" id="GO:0015297">
    <property type="term" value="F:antiporter activity"/>
    <property type="evidence" value="ECO:0007669"/>
    <property type="project" value="UniProtKB-KW"/>
</dbReference>
<dbReference type="InterPro" id="IPR038770">
    <property type="entry name" value="Na+/solute_symporter_sf"/>
</dbReference>
<evidence type="ECO:0000256" key="9">
    <source>
        <dbReference type="SAM" id="Phobius"/>
    </source>
</evidence>
<keyword evidence="4" id="KW-1003">Cell membrane</keyword>
<accession>A0A1T0A3D8</accession>
<evidence type="ECO:0000313" key="11">
    <source>
        <dbReference type="EMBL" id="OOR90069.1"/>
    </source>
</evidence>
<evidence type="ECO:0000259" key="10">
    <source>
        <dbReference type="Pfam" id="PF00999"/>
    </source>
</evidence>
<evidence type="ECO:0000256" key="2">
    <source>
        <dbReference type="ARBA" id="ARBA00022448"/>
    </source>
</evidence>
<reference evidence="11 13" key="1">
    <citation type="submission" date="2017-02" db="EMBL/GenBank/DDBJ databases">
        <title>Draft genome sequence of Moraxella caviae CCUG 355 type strain.</title>
        <authorList>
            <person name="Engstrom-Jakobsson H."/>
            <person name="Salva-Serra F."/>
            <person name="Thorell K."/>
            <person name="Gonzales-Siles L."/>
            <person name="Karlsson R."/>
            <person name="Boulund F."/>
            <person name="Engstrand L."/>
            <person name="Moore E."/>
        </authorList>
    </citation>
    <scope>NUCLEOTIDE SEQUENCE [LARGE SCALE GENOMIC DNA]</scope>
    <source>
        <strain evidence="11 13">CCUG 355</strain>
    </source>
</reference>
<evidence type="ECO:0000256" key="8">
    <source>
        <dbReference type="ARBA" id="ARBA00023136"/>
    </source>
</evidence>
<dbReference type="NCBIfam" id="NF003715">
    <property type="entry name" value="PRK05326.1-2"/>
    <property type="match status" value="1"/>
</dbReference>
<dbReference type="InterPro" id="IPR006153">
    <property type="entry name" value="Cation/H_exchanger_TM"/>
</dbReference>
<evidence type="ECO:0000256" key="1">
    <source>
        <dbReference type="ARBA" id="ARBA00004651"/>
    </source>
</evidence>
<feature type="domain" description="Cation/H+ exchanger transmembrane" evidence="10">
    <location>
        <begin position="16"/>
        <end position="386"/>
    </location>
</feature>
<evidence type="ECO:0000256" key="3">
    <source>
        <dbReference type="ARBA" id="ARBA00022449"/>
    </source>
</evidence>
<keyword evidence="3" id="KW-0050">Antiport</keyword>
<proteinExistence type="predicted"/>
<dbReference type="STRING" id="34060.B0181_05300"/>
<dbReference type="Pfam" id="PF00999">
    <property type="entry name" value="Na_H_Exchanger"/>
    <property type="match status" value="1"/>
</dbReference>
<evidence type="ECO:0000256" key="7">
    <source>
        <dbReference type="ARBA" id="ARBA00023065"/>
    </source>
</evidence>
<dbReference type="Proteomes" id="UP000255279">
    <property type="component" value="Unassembled WGS sequence"/>
</dbReference>
<dbReference type="Proteomes" id="UP000190435">
    <property type="component" value="Unassembled WGS sequence"/>
</dbReference>
<feature type="transmembrane region" description="Helical" evidence="9">
    <location>
        <begin position="362"/>
        <end position="386"/>
    </location>
</feature>
<protein>
    <submittedName>
        <fullName evidence="11">K+/H+ antiporter</fullName>
    </submittedName>
    <submittedName>
        <fullName evidence="12">Potassium/proton antiporter</fullName>
    </submittedName>
</protein>
<comment type="subcellular location">
    <subcellularLocation>
        <location evidence="1">Cell membrane</location>
        <topology evidence="1">Multi-pass membrane protein</topology>
    </subcellularLocation>
</comment>
<organism evidence="11 13">
    <name type="scientific">Moraxella caviae</name>
    <dbReference type="NCBI Taxonomy" id="34060"/>
    <lineage>
        <taxon>Bacteria</taxon>
        <taxon>Pseudomonadati</taxon>
        <taxon>Pseudomonadota</taxon>
        <taxon>Gammaproteobacteria</taxon>
        <taxon>Moraxellales</taxon>
        <taxon>Moraxellaceae</taxon>
        <taxon>Moraxella</taxon>
    </lineage>
</organism>
<dbReference type="GO" id="GO:1902600">
    <property type="term" value="P:proton transmembrane transport"/>
    <property type="evidence" value="ECO:0007669"/>
    <property type="project" value="InterPro"/>
</dbReference>
<sequence>MDTLNILYLVASVLIFASIMTTTLSARLGVPLLLFFLGVGMLAGEEGVLGIQFAEYNLANFIGQAALACILLDGGLRTSLQSFRVGLKPAVTLASWGVLATVFALGLFATWLLNIDWRLGLLMAAIVGSTDAAAVFSLLRNGGVKLNDRVQSTLEIESGANDPLAILLVTVMIAFNLDPASQTVGDILLTLVGQIGIGLIVGVLSGWALSKLLPKVHLAEGMYAILIMSAGFVVFSATNLLGGSGFLAVYLAGVVIGNTKVRATEHVLRVMDSFAWLSQAVLFVVLGLLVVPSSMLEVWHYSLIIFLFLLFVARPFAVFSSLLPFGFAMREIGFISWVGLRGAVPITLAIIPVMMAVPGADLAFNITFGVVILSLLAQGATIPFMARLFKVWVPTNAEPKAEHEIWVGDQANITLYEFEVKNGAFAIGRHPKNLSSKFSSSEIKLFALVRNERRVAVNEDTTLKVGDIVWYALAGDYAASIAKIFNNSATQYQKNSEFYGDWLLSPHVRIADLPFYNLATCSQQQSKLANNRFGKSVANAIDVLTVPPDAVGLSGIDDELIATLTEAKDMTVEEFMLSHFKTEPVKGDEVRLNDAWSLIVRDVSTKGQLRGIGLKNLQRSSTPKTGAA</sequence>
<evidence type="ECO:0000313" key="13">
    <source>
        <dbReference type="Proteomes" id="UP000190435"/>
    </source>
</evidence>
<dbReference type="EMBL" id="UGQE01000004">
    <property type="protein sequence ID" value="STZ14678.1"/>
    <property type="molecule type" value="Genomic_DNA"/>
</dbReference>
<evidence type="ECO:0000313" key="12">
    <source>
        <dbReference type="EMBL" id="STZ14678.1"/>
    </source>
</evidence>
<dbReference type="InterPro" id="IPR036721">
    <property type="entry name" value="RCK_C_sf"/>
</dbReference>
<dbReference type="PANTHER" id="PTHR32507">
    <property type="entry name" value="NA(+)/H(+) ANTIPORTER 1"/>
    <property type="match status" value="1"/>
</dbReference>
<dbReference type="PANTHER" id="PTHR32507:SF7">
    <property type="entry name" value="K(+)_H(+) ANTIPORTER NHAP2"/>
    <property type="match status" value="1"/>
</dbReference>
<feature type="transmembrane region" description="Helical" evidence="9">
    <location>
        <begin position="58"/>
        <end position="78"/>
    </location>
</feature>
<reference evidence="12 14" key="2">
    <citation type="submission" date="2018-06" db="EMBL/GenBank/DDBJ databases">
        <authorList>
            <consortium name="Pathogen Informatics"/>
            <person name="Doyle S."/>
        </authorList>
    </citation>
    <scope>NUCLEOTIDE SEQUENCE [LARGE SCALE GENOMIC DNA]</scope>
    <source>
        <strain evidence="12 14">NCTC10293</strain>
    </source>
</reference>
<dbReference type="Gene3D" id="1.20.1530.20">
    <property type="match status" value="1"/>
</dbReference>
<evidence type="ECO:0000313" key="14">
    <source>
        <dbReference type="Proteomes" id="UP000255279"/>
    </source>
</evidence>
<keyword evidence="2" id="KW-0813">Transport</keyword>
<feature type="transmembrane region" description="Helical" evidence="9">
    <location>
        <begin position="273"/>
        <end position="292"/>
    </location>
</feature>
<evidence type="ECO:0000256" key="5">
    <source>
        <dbReference type="ARBA" id="ARBA00022692"/>
    </source>
</evidence>
<feature type="transmembrane region" description="Helical" evidence="9">
    <location>
        <begin position="298"/>
        <end position="322"/>
    </location>
</feature>